<evidence type="ECO:0000256" key="9">
    <source>
        <dbReference type="ARBA" id="ARBA00023012"/>
    </source>
</evidence>
<feature type="domain" description="Histidine kinase" evidence="12">
    <location>
        <begin position="222"/>
        <end position="431"/>
    </location>
</feature>
<evidence type="ECO:0000256" key="2">
    <source>
        <dbReference type="ARBA" id="ARBA00004370"/>
    </source>
</evidence>
<dbReference type="PRINTS" id="PR00344">
    <property type="entry name" value="BCTRLSENSOR"/>
</dbReference>
<protein>
    <recommendedName>
        <fullName evidence="3">histidine kinase</fullName>
        <ecNumber evidence="3">2.7.13.3</ecNumber>
    </recommendedName>
</protein>
<evidence type="ECO:0000256" key="4">
    <source>
        <dbReference type="ARBA" id="ARBA00022553"/>
    </source>
</evidence>
<dbReference type="Proteomes" id="UP000623067">
    <property type="component" value="Unassembled WGS sequence"/>
</dbReference>
<reference evidence="14" key="2">
    <citation type="submission" date="2020-09" db="EMBL/GenBank/DDBJ databases">
        <authorList>
            <person name="Sun Q."/>
            <person name="Zhou Y."/>
        </authorList>
    </citation>
    <scope>NUCLEOTIDE SEQUENCE</scope>
    <source>
        <strain evidence="14">CGMCC 1.15330</strain>
    </source>
</reference>
<dbReference type="Gene3D" id="1.10.287.130">
    <property type="match status" value="1"/>
</dbReference>
<dbReference type="SUPFAM" id="SSF47384">
    <property type="entry name" value="Homodimeric domain of signal transducing histidine kinase"/>
    <property type="match status" value="1"/>
</dbReference>
<dbReference type="Pfam" id="PF00512">
    <property type="entry name" value="HisKA"/>
    <property type="match status" value="1"/>
</dbReference>
<keyword evidence="15" id="KW-1185">Reference proteome</keyword>
<dbReference type="Pfam" id="PF00672">
    <property type="entry name" value="HAMP"/>
    <property type="match status" value="1"/>
</dbReference>
<evidence type="ECO:0000313" key="15">
    <source>
        <dbReference type="Proteomes" id="UP000623067"/>
    </source>
</evidence>
<keyword evidence="9" id="KW-0902">Two-component regulatory system</keyword>
<evidence type="ECO:0000259" key="12">
    <source>
        <dbReference type="PROSITE" id="PS50109"/>
    </source>
</evidence>
<organism evidence="14 15">
    <name type="scientific">Sphingomonas metalli</name>
    <dbReference type="NCBI Taxonomy" id="1779358"/>
    <lineage>
        <taxon>Bacteria</taxon>
        <taxon>Pseudomonadati</taxon>
        <taxon>Pseudomonadota</taxon>
        <taxon>Alphaproteobacteria</taxon>
        <taxon>Sphingomonadales</taxon>
        <taxon>Sphingomonadaceae</taxon>
        <taxon>Sphingomonas</taxon>
    </lineage>
</organism>
<dbReference type="SMART" id="SM00304">
    <property type="entry name" value="HAMP"/>
    <property type="match status" value="1"/>
</dbReference>
<dbReference type="SMART" id="SM00387">
    <property type="entry name" value="HATPase_c"/>
    <property type="match status" value="1"/>
</dbReference>
<dbReference type="GO" id="GO:0000155">
    <property type="term" value="F:phosphorelay sensor kinase activity"/>
    <property type="evidence" value="ECO:0007669"/>
    <property type="project" value="InterPro"/>
</dbReference>
<evidence type="ECO:0000256" key="3">
    <source>
        <dbReference type="ARBA" id="ARBA00012438"/>
    </source>
</evidence>
<dbReference type="InterPro" id="IPR036890">
    <property type="entry name" value="HATPase_C_sf"/>
</dbReference>
<dbReference type="AlphaFoldDB" id="A0A916TCX6"/>
<comment type="catalytic activity">
    <reaction evidence="1">
        <text>ATP + protein L-histidine = ADP + protein N-phospho-L-histidine.</text>
        <dbReference type="EC" id="2.7.13.3"/>
    </reaction>
</comment>
<dbReference type="InterPro" id="IPR036097">
    <property type="entry name" value="HisK_dim/P_sf"/>
</dbReference>
<evidence type="ECO:0000313" key="14">
    <source>
        <dbReference type="EMBL" id="GGB40663.1"/>
    </source>
</evidence>
<keyword evidence="7" id="KW-0418">Kinase</keyword>
<dbReference type="EC" id="2.7.13.3" evidence="3"/>
<evidence type="ECO:0000256" key="11">
    <source>
        <dbReference type="SAM" id="Phobius"/>
    </source>
</evidence>
<keyword evidence="5" id="KW-0808">Transferase</keyword>
<dbReference type="PROSITE" id="PS50109">
    <property type="entry name" value="HIS_KIN"/>
    <property type="match status" value="1"/>
</dbReference>
<evidence type="ECO:0000256" key="5">
    <source>
        <dbReference type="ARBA" id="ARBA00022679"/>
    </source>
</evidence>
<sequence>MLTAGLLFAAMLLLGGSAVLAVYAGMVHRLDSSIIRAADDLMALRARRGPAALVEAIRQREHVASDSLDVALYDRAGRLLAGRPGIVPPPEGWHDMVFPDPVEGGDPTRVLVTPTEAGGRLMIAGNRRPLLVARSVIGWLFVVASIIILLLCTLMGALLIRFLDRRLDPITRTANAVLAGDLGQRVPESGAGDEFDRAARSLNLMLDRIAGLVDNLRQVSSDLAHDLRTPLTRIRVGLERAPAPGSGGTAEAIQAAIAQIDDVVLLFEAILRIAEIDGSAGRTMTTLDLDVIARDIVETMAPAFADQAIDLVYRSGGACPIRGDRMQIAALLINLLENVLRHAPGSYRTEVGTMRGGAQVTLTVRDTGPGVPDGQLERIFDRFVRLDRSRSTAGHGLGLSMVRSVAQAHGAGVEAINDDGLRVTLRFPLAADG</sequence>
<proteinExistence type="predicted"/>
<dbReference type="PANTHER" id="PTHR45436">
    <property type="entry name" value="SENSOR HISTIDINE KINASE YKOH"/>
    <property type="match status" value="1"/>
</dbReference>
<feature type="domain" description="HAMP" evidence="13">
    <location>
        <begin position="161"/>
        <end position="214"/>
    </location>
</feature>
<dbReference type="SUPFAM" id="SSF158472">
    <property type="entry name" value="HAMP domain-like"/>
    <property type="match status" value="1"/>
</dbReference>
<dbReference type="SMART" id="SM00388">
    <property type="entry name" value="HisKA"/>
    <property type="match status" value="1"/>
</dbReference>
<keyword evidence="8 11" id="KW-1133">Transmembrane helix</keyword>
<evidence type="ECO:0000256" key="1">
    <source>
        <dbReference type="ARBA" id="ARBA00000085"/>
    </source>
</evidence>
<dbReference type="Pfam" id="PF02518">
    <property type="entry name" value="HATPase_c"/>
    <property type="match status" value="1"/>
</dbReference>
<dbReference type="InterPro" id="IPR003661">
    <property type="entry name" value="HisK_dim/P_dom"/>
</dbReference>
<dbReference type="InterPro" id="IPR003594">
    <property type="entry name" value="HATPase_dom"/>
</dbReference>
<evidence type="ECO:0000256" key="8">
    <source>
        <dbReference type="ARBA" id="ARBA00022989"/>
    </source>
</evidence>
<dbReference type="InterPro" id="IPR003660">
    <property type="entry name" value="HAMP_dom"/>
</dbReference>
<dbReference type="EMBL" id="BMIH01000005">
    <property type="protein sequence ID" value="GGB40663.1"/>
    <property type="molecule type" value="Genomic_DNA"/>
</dbReference>
<accession>A0A916TCX6</accession>
<name>A0A916TCX6_9SPHN</name>
<evidence type="ECO:0000256" key="7">
    <source>
        <dbReference type="ARBA" id="ARBA00022777"/>
    </source>
</evidence>
<gene>
    <name evidence="14" type="ORF">GCM10011380_32650</name>
</gene>
<keyword evidence="6 11" id="KW-0812">Transmembrane</keyword>
<dbReference type="CDD" id="cd00075">
    <property type="entry name" value="HATPase"/>
    <property type="match status" value="1"/>
</dbReference>
<dbReference type="PROSITE" id="PS50885">
    <property type="entry name" value="HAMP"/>
    <property type="match status" value="1"/>
</dbReference>
<dbReference type="PANTHER" id="PTHR45436:SF8">
    <property type="entry name" value="HISTIDINE KINASE"/>
    <property type="match status" value="1"/>
</dbReference>
<dbReference type="InterPro" id="IPR004358">
    <property type="entry name" value="Sig_transdc_His_kin-like_C"/>
</dbReference>
<dbReference type="Gene3D" id="3.30.565.10">
    <property type="entry name" value="Histidine kinase-like ATPase, C-terminal domain"/>
    <property type="match status" value="1"/>
</dbReference>
<reference evidence="14" key="1">
    <citation type="journal article" date="2014" name="Int. J. Syst. Evol. Microbiol.">
        <title>Complete genome sequence of Corynebacterium casei LMG S-19264T (=DSM 44701T), isolated from a smear-ripened cheese.</title>
        <authorList>
            <consortium name="US DOE Joint Genome Institute (JGI-PGF)"/>
            <person name="Walter F."/>
            <person name="Albersmeier A."/>
            <person name="Kalinowski J."/>
            <person name="Ruckert C."/>
        </authorList>
    </citation>
    <scope>NUCLEOTIDE SEQUENCE</scope>
    <source>
        <strain evidence="14">CGMCC 1.15330</strain>
    </source>
</reference>
<dbReference type="GO" id="GO:0005886">
    <property type="term" value="C:plasma membrane"/>
    <property type="evidence" value="ECO:0007669"/>
    <property type="project" value="TreeGrafter"/>
</dbReference>
<dbReference type="CDD" id="cd00082">
    <property type="entry name" value="HisKA"/>
    <property type="match status" value="1"/>
</dbReference>
<evidence type="ECO:0000259" key="13">
    <source>
        <dbReference type="PROSITE" id="PS50885"/>
    </source>
</evidence>
<keyword evidence="10 11" id="KW-0472">Membrane</keyword>
<evidence type="ECO:0000256" key="6">
    <source>
        <dbReference type="ARBA" id="ARBA00022692"/>
    </source>
</evidence>
<comment type="caution">
    <text evidence="14">The sequence shown here is derived from an EMBL/GenBank/DDBJ whole genome shotgun (WGS) entry which is preliminary data.</text>
</comment>
<feature type="transmembrane region" description="Helical" evidence="11">
    <location>
        <begin position="136"/>
        <end position="160"/>
    </location>
</feature>
<dbReference type="CDD" id="cd06225">
    <property type="entry name" value="HAMP"/>
    <property type="match status" value="1"/>
</dbReference>
<dbReference type="SUPFAM" id="SSF55874">
    <property type="entry name" value="ATPase domain of HSP90 chaperone/DNA topoisomerase II/histidine kinase"/>
    <property type="match status" value="1"/>
</dbReference>
<dbReference type="InterPro" id="IPR050428">
    <property type="entry name" value="TCS_sensor_his_kinase"/>
</dbReference>
<keyword evidence="4" id="KW-0597">Phosphoprotein</keyword>
<evidence type="ECO:0000256" key="10">
    <source>
        <dbReference type="ARBA" id="ARBA00023136"/>
    </source>
</evidence>
<comment type="subcellular location">
    <subcellularLocation>
        <location evidence="2">Membrane</location>
    </subcellularLocation>
</comment>
<dbReference type="InterPro" id="IPR005467">
    <property type="entry name" value="His_kinase_dom"/>
</dbReference>